<dbReference type="AlphaFoldDB" id="A0A0W4ZNA9"/>
<evidence type="ECO:0000256" key="6">
    <source>
        <dbReference type="SAM" id="Phobius"/>
    </source>
</evidence>
<protein>
    <recommendedName>
        <fullName evidence="10">Receptor L-domain domain-containing protein</fullName>
    </recommendedName>
</protein>
<keyword evidence="2" id="KW-0134">Cell wall</keyword>
<dbReference type="VEuPathDB" id="FungiDB:T552_01051"/>
<dbReference type="GeneID" id="28935846"/>
<keyword evidence="5" id="KW-0325">Glycoprotein</keyword>
<dbReference type="OrthoDB" id="536881at2759"/>
<dbReference type="PANTHER" id="PTHR31018:SF3">
    <property type="entry name" value="RECEPTOR PROTEIN-TYROSINE KINASE"/>
    <property type="match status" value="1"/>
</dbReference>
<accession>A0A0W4ZNA9</accession>
<name>A0A0W4ZNA9_PNEC8</name>
<dbReference type="EMBL" id="LFVZ01000004">
    <property type="protein sequence ID" value="KTW29847.1"/>
    <property type="molecule type" value="Genomic_DNA"/>
</dbReference>
<dbReference type="GO" id="GO:0009986">
    <property type="term" value="C:cell surface"/>
    <property type="evidence" value="ECO:0007669"/>
    <property type="project" value="TreeGrafter"/>
</dbReference>
<dbReference type="Proteomes" id="UP000054454">
    <property type="component" value="Unassembled WGS sequence"/>
</dbReference>
<evidence type="ECO:0000313" key="8">
    <source>
        <dbReference type="EMBL" id="KTW29847.1"/>
    </source>
</evidence>
<dbReference type="GO" id="GO:0005886">
    <property type="term" value="C:plasma membrane"/>
    <property type="evidence" value="ECO:0007669"/>
    <property type="project" value="TreeGrafter"/>
</dbReference>
<dbReference type="InterPro" id="IPR036941">
    <property type="entry name" value="Rcpt_L-dom_sf"/>
</dbReference>
<organism evidence="8 9">
    <name type="scientific">Pneumocystis carinii (strain B80)</name>
    <name type="common">Rat pneumocystis pneumonia agent</name>
    <name type="synonym">Pneumocystis carinii f. sp. carinii</name>
    <dbReference type="NCBI Taxonomy" id="1408658"/>
    <lineage>
        <taxon>Eukaryota</taxon>
        <taxon>Fungi</taxon>
        <taxon>Dikarya</taxon>
        <taxon>Ascomycota</taxon>
        <taxon>Taphrinomycotina</taxon>
        <taxon>Pneumocystomycetes</taxon>
        <taxon>Pneumocystaceae</taxon>
        <taxon>Pneumocystis</taxon>
    </lineage>
</organism>
<dbReference type="Gene3D" id="3.80.20.20">
    <property type="entry name" value="Receptor L-domain"/>
    <property type="match status" value="2"/>
</dbReference>
<dbReference type="RefSeq" id="XP_018226834.1">
    <property type="nucleotide sequence ID" value="XM_018369644.1"/>
</dbReference>
<evidence type="ECO:0000256" key="1">
    <source>
        <dbReference type="ARBA" id="ARBA00004191"/>
    </source>
</evidence>
<feature type="non-terminal residue" evidence="8">
    <location>
        <position position="1"/>
    </location>
</feature>
<evidence type="ECO:0008006" key="10">
    <source>
        <dbReference type="Google" id="ProtNLM"/>
    </source>
</evidence>
<dbReference type="PANTHER" id="PTHR31018">
    <property type="entry name" value="SPORULATION-SPECIFIC PROTEIN-RELATED"/>
    <property type="match status" value="1"/>
</dbReference>
<keyword evidence="9" id="KW-1185">Reference proteome</keyword>
<feature type="chain" id="PRO_5006933877" description="Receptor L-domain domain-containing protein" evidence="7">
    <location>
        <begin position="17"/>
        <end position="393"/>
    </location>
</feature>
<dbReference type="GO" id="GO:0031505">
    <property type="term" value="P:fungal-type cell wall organization"/>
    <property type="evidence" value="ECO:0007669"/>
    <property type="project" value="TreeGrafter"/>
</dbReference>
<feature type="signal peptide" evidence="7">
    <location>
        <begin position="1"/>
        <end position="16"/>
    </location>
</feature>
<proteinExistence type="predicted"/>
<feature type="transmembrane region" description="Helical" evidence="6">
    <location>
        <begin position="367"/>
        <end position="389"/>
    </location>
</feature>
<sequence>MKLLVLWGCIISFIFAQKCDEDIEVNSQTDLDVISKCTVYEGSIHITSSIALIDLGGLEHILGDLLIYENDDILLFKASSLADVKGKIMFKKLTALEKIELPMLISADSITLFQCAQLQTLDLNTGIRHLNHVTISDTSLRTISGFSMKSLVSLNINNNNYLNVFDMPDLVSIRDKFSFMQNGLVQNNNGISISLPSLESSGGVFLQSVSSIKLEQLKNISGDLGISLSTLTTITLESLFNIHGSLSIYNNSVLTTLEFPSLVSIGGTFLVSDNPSLYAISGFDKVQYIGGSIHWTGFLKSVSLSSITDIKGTVKIISSTHITCPAFTKSRAIIQGANPICKSSTGSGSKGGPGGGKSGSSSSKKNGFIFVGDTYFFITFQILCTIIILHSII</sequence>
<keyword evidence="6" id="KW-1133">Transmembrane helix</keyword>
<evidence type="ECO:0000256" key="3">
    <source>
        <dbReference type="ARBA" id="ARBA00022525"/>
    </source>
</evidence>
<keyword evidence="3" id="KW-0964">Secreted</keyword>
<dbReference type="InterPro" id="IPR051648">
    <property type="entry name" value="CWI-Assembly_Regulator"/>
</dbReference>
<comment type="caution">
    <text evidence="8">The sequence shown here is derived from an EMBL/GenBank/DDBJ whole genome shotgun (WGS) entry which is preliminary data.</text>
</comment>
<evidence type="ECO:0000313" key="9">
    <source>
        <dbReference type="Proteomes" id="UP000054454"/>
    </source>
</evidence>
<evidence type="ECO:0000256" key="2">
    <source>
        <dbReference type="ARBA" id="ARBA00022512"/>
    </source>
</evidence>
<dbReference type="SUPFAM" id="SSF52058">
    <property type="entry name" value="L domain-like"/>
    <property type="match status" value="2"/>
</dbReference>
<comment type="subcellular location">
    <subcellularLocation>
        <location evidence="1">Secreted</location>
        <location evidence="1">Cell wall</location>
    </subcellularLocation>
</comment>
<dbReference type="GO" id="GO:0009277">
    <property type="term" value="C:fungal-type cell wall"/>
    <property type="evidence" value="ECO:0007669"/>
    <property type="project" value="TreeGrafter"/>
</dbReference>
<keyword evidence="4 7" id="KW-0732">Signal</keyword>
<keyword evidence="6" id="KW-0472">Membrane</keyword>
<evidence type="ECO:0000256" key="5">
    <source>
        <dbReference type="ARBA" id="ARBA00023180"/>
    </source>
</evidence>
<reference evidence="9" key="1">
    <citation type="journal article" date="2016" name="Nat. Commun.">
        <title>Genome analysis of three Pneumocystis species reveals adaptation mechanisms to life exclusively in mammalian hosts.</title>
        <authorList>
            <person name="Ma L."/>
            <person name="Chen Z."/>
            <person name="Huang D.W."/>
            <person name="Kutty G."/>
            <person name="Ishihara M."/>
            <person name="Wang H."/>
            <person name="Abouelleil A."/>
            <person name="Bishop L."/>
            <person name="Davey E."/>
            <person name="Deng R."/>
            <person name="Deng X."/>
            <person name="Fan L."/>
            <person name="Fantoni G."/>
            <person name="Fitzgerald M."/>
            <person name="Gogineni E."/>
            <person name="Goldberg J.M."/>
            <person name="Handley G."/>
            <person name="Hu X."/>
            <person name="Huber C."/>
            <person name="Jiao X."/>
            <person name="Jones K."/>
            <person name="Levin J.Z."/>
            <person name="Liu Y."/>
            <person name="Macdonald P."/>
            <person name="Melnikov A."/>
            <person name="Raley C."/>
            <person name="Sassi M."/>
            <person name="Sherman B.T."/>
            <person name="Song X."/>
            <person name="Sykes S."/>
            <person name="Tran B."/>
            <person name="Walsh L."/>
            <person name="Xia Y."/>
            <person name="Yang J."/>
            <person name="Young S."/>
            <person name="Zeng Q."/>
            <person name="Zheng X."/>
            <person name="Stephens R."/>
            <person name="Nusbaum C."/>
            <person name="Birren B.W."/>
            <person name="Azadi P."/>
            <person name="Lempicki R.A."/>
            <person name="Cuomo C.A."/>
            <person name="Kovacs J.A."/>
        </authorList>
    </citation>
    <scope>NUCLEOTIDE SEQUENCE [LARGE SCALE GENOMIC DNA]</scope>
    <source>
        <strain evidence="9">B80</strain>
    </source>
</reference>
<keyword evidence="6" id="KW-0812">Transmembrane</keyword>
<evidence type="ECO:0000256" key="4">
    <source>
        <dbReference type="ARBA" id="ARBA00022729"/>
    </source>
</evidence>
<evidence type="ECO:0000256" key="7">
    <source>
        <dbReference type="SAM" id="SignalP"/>
    </source>
</evidence>
<gene>
    <name evidence="8" type="ORF">T552_01051</name>
</gene>